<feature type="region of interest" description="Disordered" evidence="1">
    <location>
        <begin position="1"/>
        <end position="23"/>
    </location>
</feature>
<evidence type="ECO:0000313" key="3">
    <source>
        <dbReference type="Proteomes" id="UP000663869"/>
    </source>
</evidence>
<evidence type="ECO:0000313" key="2">
    <source>
        <dbReference type="EMBL" id="CAF3711087.1"/>
    </source>
</evidence>
<dbReference type="EMBL" id="CAJNYU010003894">
    <property type="protein sequence ID" value="CAF3711087.1"/>
    <property type="molecule type" value="Genomic_DNA"/>
</dbReference>
<protein>
    <submittedName>
        <fullName evidence="2">Uncharacterized protein</fullName>
    </submittedName>
</protein>
<sequence length="23" mass="2628">MPSSIPCSRCRREEAYSDSSTHK</sequence>
<comment type="caution">
    <text evidence="2">The sequence shown here is derived from an EMBL/GenBank/DDBJ whole genome shotgun (WGS) entry which is preliminary data.</text>
</comment>
<proteinExistence type="predicted"/>
<reference evidence="2" key="1">
    <citation type="submission" date="2021-02" db="EMBL/GenBank/DDBJ databases">
        <authorList>
            <person name="Nowell W R."/>
        </authorList>
    </citation>
    <scope>NUCLEOTIDE SEQUENCE</scope>
</reference>
<gene>
    <name evidence="2" type="ORF">FME351_LOCUS28405</name>
</gene>
<dbReference type="Proteomes" id="UP000663869">
    <property type="component" value="Unassembled WGS sequence"/>
</dbReference>
<dbReference type="AlphaFoldDB" id="A0A818VGW6"/>
<name>A0A818VGW6_9BILA</name>
<feature type="compositionally biased region" description="Basic and acidic residues" evidence="1">
    <location>
        <begin position="10"/>
        <end position="23"/>
    </location>
</feature>
<feature type="non-terminal residue" evidence="2">
    <location>
        <position position="23"/>
    </location>
</feature>
<evidence type="ECO:0000256" key="1">
    <source>
        <dbReference type="SAM" id="MobiDB-lite"/>
    </source>
</evidence>
<accession>A0A818VGW6</accession>
<organism evidence="2 3">
    <name type="scientific">Rotaria socialis</name>
    <dbReference type="NCBI Taxonomy" id="392032"/>
    <lineage>
        <taxon>Eukaryota</taxon>
        <taxon>Metazoa</taxon>
        <taxon>Spiralia</taxon>
        <taxon>Gnathifera</taxon>
        <taxon>Rotifera</taxon>
        <taxon>Eurotatoria</taxon>
        <taxon>Bdelloidea</taxon>
        <taxon>Philodinida</taxon>
        <taxon>Philodinidae</taxon>
        <taxon>Rotaria</taxon>
    </lineage>
</organism>